<reference evidence="1" key="1">
    <citation type="submission" date="2014-09" db="EMBL/GenBank/DDBJ databases">
        <authorList>
            <person name="Magalhaes I.L.F."/>
            <person name="Oliveira U."/>
            <person name="Santos F.R."/>
            <person name="Vidigal T.H.D.A."/>
            <person name="Brescovit A.D."/>
            <person name="Santos A.J."/>
        </authorList>
    </citation>
    <scope>NUCLEOTIDE SEQUENCE</scope>
    <source>
        <tissue evidence="1">Shoot tissue taken approximately 20 cm above the soil surface</tissue>
    </source>
</reference>
<dbReference type="AlphaFoldDB" id="A0A0A8YXF5"/>
<sequence>MAGITAKVAVVNQKYSIKSLFNCLKLLARNGFVQANDTTP</sequence>
<accession>A0A0A8YXF5</accession>
<proteinExistence type="predicted"/>
<name>A0A0A8YXF5_ARUDO</name>
<evidence type="ECO:0000313" key="1">
    <source>
        <dbReference type="EMBL" id="JAD31834.1"/>
    </source>
</evidence>
<protein>
    <submittedName>
        <fullName evidence="1">Uncharacterized protein</fullName>
    </submittedName>
</protein>
<organism evidence="1">
    <name type="scientific">Arundo donax</name>
    <name type="common">Giant reed</name>
    <name type="synonym">Donax arundinaceus</name>
    <dbReference type="NCBI Taxonomy" id="35708"/>
    <lineage>
        <taxon>Eukaryota</taxon>
        <taxon>Viridiplantae</taxon>
        <taxon>Streptophyta</taxon>
        <taxon>Embryophyta</taxon>
        <taxon>Tracheophyta</taxon>
        <taxon>Spermatophyta</taxon>
        <taxon>Magnoliopsida</taxon>
        <taxon>Liliopsida</taxon>
        <taxon>Poales</taxon>
        <taxon>Poaceae</taxon>
        <taxon>PACMAD clade</taxon>
        <taxon>Arundinoideae</taxon>
        <taxon>Arundineae</taxon>
        <taxon>Arundo</taxon>
    </lineage>
</organism>
<reference evidence="1" key="2">
    <citation type="journal article" date="2015" name="Data Brief">
        <title>Shoot transcriptome of the giant reed, Arundo donax.</title>
        <authorList>
            <person name="Barrero R.A."/>
            <person name="Guerrero F.D."/>
            <person name="Moolhuijzen P."/>
            <person name="Goolsby J.A."/>
            <person name="Tidwell J."/>
            <person name="Bellgard S.E."/>
            <person name="Bellgard M.I."/>
        </authorList>
    </citation>
    <scope>NUCLEOTIDE SEQUENCE</scope>
    <source>
        <tissue evidence="1">Shoot tissue taken approximately 20 cm above the soil surface</tissue>
    </source>
</reference>
<dbReference type="EMBL" id="GBRH01266061">
    <property type="protein sequence ID" value="JAD31834.1"/>
    <property type="molecule type" value="Transcribed_RNA"/>
</dbReference>